<accession>A0A3R9J249</accession>
<evidence type="ECO:0000313" key="1">
    <source>
        <dbReference type="EMBL" id="RSJ06561.1"/>
    </source>
</evidence>
<organism evidence="1 2">
    <name type="scientific">Streptococcus mitis</name>
    <dbReference type="NCBI Taxonomy" id="28037"/>
    <lineage>
        <taxon>Bacteria</taxon>
        <taxon>Bacillati</taxon>
        <taxon>Bacillota</taxon>
        <taxon>Bacilli</taxon>
        <taxon>Lactobacillales</taxon>
        <taxon>Streptococcaceae</taxon>
        <taxon>Streptococcus</taxon>
        <taxon>Streptococcus mitis group</taxon>
    </lineage>
</organism>
<evidence type="ECO:0000313" key="2">
    <source>
        <dbReference type="Proteomes" id="UP000274376"/>
    </source>
</evidence>
<dbReference type="AlphaFoldDB" id="A0A3R9J249"/>
<dbReference type="Proteomes" id="UP000274376">
    <property type="component" value="Unassembled WGS sequence"/>
</dbReference>
<name>A0A3R9J249_STRMT</name>
<dbReference type="EMBL" id="RJOE01000019">
    <property type="protein sequence ID" value="RSJ06561.1"/>
    <property type="molecule type" value="Genomic_DNA"/>
</dbReference>
<protein>
    <submittedName>
        <fullName evidence="1">Uncharacterized protein</fullName>
    </submittedName>
</protein>
<comment type="caution">
    <text evidence="1">The sequence shown here is derived from an EMBL/GenBank/DDBJ whole genome shotgun (WGS) entry which is preliminary data.</text>
</comment>
<proteinExistence type="predicted"/>
<sequence>MSGNRGTIHISCTVAWKQRCDTCWKLLTCCCTCETVSSLVLVSFKGPFSYKLHICLVHDCIGCVVTLEGPCAVVHIIFVSDFRWLLSGNRVTILISCTVTWSQCCYGCWKSLTCCLTLEAVSNLILVSFKGPFSYKLHICLIDNGASCVVALEGPSAVVHTICVCGLGWLLSGNRGTIHISCTVAWKQRCDTCWKLLTCCCTCETVSSLVLVSFKGPFSYKLHICLVHDCIGCVVTLEGPCAVVHIIFVSDFRWLLSGNRVTILISCTVAWGPTCDFRWKNLTCCCALEAISSLVLVSFKLPLTCESQISFFHKLTFGIVTKESPGTIVHIIFVSLCCRLFWYNFLRVVIA</sequence>
<gene>
    <name evidence="1" type="ORF">D8839_08585</name>
</gene>
<reference evidence="1 2" key="1">
    <citation type="submission" date="2018-11" db="EMBL/GenBank/DDBJ databases">
        <title>Species Designations Belie Phenotypic and Genotypic Heterogeneity in Oral Streptococci.</title>
        <authorList>
            <person name="Velsko I."/>
        </authorList>
    </citation>
    <scope>NUCLEOTIDE SEQUENCE [LARGE SCALE GENOMIC DNA]</scope>
    <source>
        <strain evidence="1 2">BCC36</strain>
    </source>
</reference>